<proteinExistence type="predicted"/>
<dbReference type="EMBL" id="JABXXO010000003">
    <property type="protein sequence ID" value="KAF7783244.1"/>
    <property type="molecule type" value="Genomic_DNA"/>
</dbReference>
<accession>A0A8H7F9I3</accession>
<protein>
    <submittedName>
        <fullName evidence="1">Uncharacterized protein</fullName>
    </submittedName>
</protein>
<dbReference type="AlphaFoldDB" id="A0A8H7F9I3"/>
<dbReference type="Proteomes" id="UP000629468">
    <property type="component" value="Unassembled WGS sequence"/>
</dbReference>
<evidence type="ECO:0000313" key="2">
    <source>
        <dbReference type="Proteomes" id="UP000629468"/>
    </source>
</evidence>
<gene>
    <name evidence="1" type="ORF">Agabi119p4_2620</name>
</gene>
<organism evidence="1 2">
    <name type="scientific">Agaricus bisporus var. burnettii</name>
    <dbReference type="NCBI Taxonomy" id="192524"/>
    <lineage>
        <taxon>Eukaryota</taxon>
        <taxon>Fungi</taxon>
        <taxon>Dikarya</taxon>
        <taxon>Basidiomycota</taxon>
        <taxon>Agaricomycotina</taxon>
        <taxon>Agaricomycetes</taxon>
        <taxon>Agaricomycetidae</taxon>
        <taxon>Agaricales</taxon>
        <taxon>Agaricineae</taxon>
        <taxon>Agaricaceae</taxon>
        <taxon>Agaricus</taxon>
    </lineage>
</organism>
<reference evidence="1 2" key="1">
    <citation type="journal article" name="Sci. Rep.">
        <title>Telomere-to-telomere assembled and centromere annotated genomes of the two main subspecies of the button mushroom Agaricus bisporus reveal especially polymorphic chromosome ends.</title>
        <authorList>
            <person name="Sonnenberg A.S.M."/>
            <person name="Sedaghat-Telgerd N."/>
            <person name="Lavrijssen B."/>
            <person name="Ohm R.A."/>
            <person name="Hendrickx P.M."/>
            <person name="Scholtmeijer K."/>
            <person name="Baars J.J.P."/>
            <person name="van Peer A."/>
        </authorList>
    </citation>
    <scope>NUCLEOTIDE SEQUENCE [LARGE SCALE GENOMIC DNA]</scope>
    <source>
        <strain evidence="1 2">H119_p4</strain>
    </source>
</reference>
<sequence>MLAKLAFRLRPPLTFIPSRGYISPIFSQKPLARPYSWWIKARYRPDGTRRSILRGILHGALYVSVVVYAYRQHSQIKHEEAAIRLLSQVVELQRINRKYRGSAFTEPAEIKDFITEISKVDIMPVSPMIVSTFCENYELFSKLAPENRKKVQERVRELHKLLAFGPSSGNTIPVIVKEVPEAWHELMLEIIAMNCQGLSKQTDILEVSRAGASLRGNPHMLRAASARYNFDFRCSGFGEGGAPIANAY</sequence>
<evidence type="ECO:0000313" key="1">
    <source>
        <dbReference type="EMBL" id="KAF7783244.1"/>
    </source>
</evidence>
<comment type="caution">
    <text evidence="1">The sequence shown here is derived from an EMBL/GenBank/DDBJ whole genome shotgun (WGS) entry which is preliminary data.</text>
</comment>
<name>A0A8H7F9I3_AGABI</name>